<evidence type="ECO:0000259" key="8">
    <source>
        <dbReference type="PROSITE" id="PS50893"/>
    </source>
</evidence>
<dbReference type="Pfam" id="PF00005">
    <property type="entry name" value="ABC_tran"/>
    <property type="match status" value="1"/>
</dbReference>
<dbReference type="InterPro" id="IPR003593">
    <property type="entry name" value="AAA+_ATPase"/>
</dbReference>
<feature type="transmembrane region" description="Helical" evidence="7">
    <location>
        <begin position="78"/>
        <end position="102"/>
    </location>
</feature>
<evidence type="ECO:0000256" key="3">
    <source>
        <dbReference type="ARBA" id="ARBA00022741"/>
    </source>
</evidence>
<dbReference type="InterPro" id="IPR036640">
    <property type="entry name" value="ABC1_TM_sf"/>
</dbReference>
<dbReference type="Proteomes" id="UP000223709">
    <property type="component" value="Chromosome"/>
</dbReference>
<proteinExistence type="predicted"/>
<reference evidence="9 10" key="1">
    <citation type="submission" date="2017-10" db="EMBL/GenBank/DDBJ databases">
        <title>Complete Genome Sequence of Faecalibacterium prausnitzii isolated from the gut of healthy adult Indian.</title>
        <authorList>
            <person name="Bag S."/>
            <person name="Ghosh T.S."/>
            <person name="Das B."/>
        </authorList>
    </citation>
    <scope>NUCLEOTIDE SEQUENCE [LARGE SCALE GENOMIC DNA]</scope>
    <source>
        <strain evidence="9 10">Indica</strain>
    </source>
</reference>
<dbReference type="SUPFAM" id="SSF52540">
    <property type="entry name" value="P-loop containing nucleoside triphosphate hydrolases"/>
    <property type="match status" value="1"/>
</dbReference>
<feature type="transmembrane region" description="Helical" evidence="7">
    <location>
        <begin position="114"/>
        <end position="135"/>
    </location>
</feature>
<dbReference type="InterPro" id="IPR027417">
    <property type="entry name" value="P-loop_NTPase"/>
</dbReference>
<evidence type="ECO:0000256" key="2">
    <source>
        <dbReference type="ARBA" id="ARBA00022692"/>
    </source>
</evidence>
<dbReference type="EMBL" id="CP023819">
    <property type="protein sequence ID" value="ATL90562.1"/>
    <property type="molecule type" value="Genomic_DNA"/>
</dbReference>
<sequence length="651" mass="73308">MRSIDGEVPAIHPPNQAFRPRNVSGAIFCVRIIARQVKGDSKMGKNEKTKKPKPKYNVWQNTAYMLSVAWDTRRSVPLLVVLLAVCTAGKTTAEMLISPAVLGKLESGAPLGQLLGAIGGFTILLFALTALCYYIDHLTMFGRCGVRLELLKRINTKRTRTAYANLLDEAFRLMYQKGHDACMNNRASGEAFWKSWTDIMTNLIGFGVYLALLSGLNPWLCVLTALTAVVSYFSTRNINEWGYRHREEGAKITRSLHYLRNTAEGREFGKDIRIFGLRQWLTDLYDSALRLNYAFLEKRERAYLTANLIDLALLLVRNGAAYAYLLWLTVTRGLPVSEFLLYFGAASGFAQWVTGLMEQFALLRKQSLDISTIREFLELPEPFRFEEGIPLEKRLDMHYELQLEDVSYRYPGAEKNTIAHMSLTLHPGENLAIVGLNGAGKTTLVKLICGFLDPTGGRVLLNGQDIRQYNRRDYYKLFEAVFQDFSVLSCTVAENVAQAMDGIDEEKVRYCLDQAGLTEKITSLPAGIKTHVGRDVYLDGVEFSGGQTQRLMLARALYKDAPILVLDEPTAALDPIAEDDIYQKYNEMTRGRASLFISHRLASTRFCDRILFLENGRVVEEGTHDQLMAQNGGYAKLFAVQSKYYKEGKAV</sequence>
<comment type="subcellular location">
    <subcellularLocation>
        <location evidence="1">Cell membrane</location>
        <topology evidence="1">Multi-pass membrane protein</topology>
    </subcellularLocation>
</comment>
<dbReference type="InterPro" id="IPR003439">
    <property type="entry name" value="ABC_transporter-like_ATP-bd"/>
</dbReference>
<dbReference type="GO" id="GO:0016887">
    <property type="term" value="F:ATP hydrolysis activity"/>
    <property type="evidence" value="ECO:0007669"/>
    <property type="project" value="InterPro"/>
</dbReference>
<evidence type="ECO:0000256" key="5">
    <source>
        <dbReference type="ARBA" id="ARBA00022989"/>
    </source>
</evidence>
<accession>A0A291TBP3</accession>
<dbReference type="SUPFAM" id="SSF90123">
    <property type="entry name" value="ABC transporter transmembrane region"/>
    <property type="match status" value="1"/>
</dbReference>
<evidence type="ECO:0000256" key="6">
    <source>
        <dbReference type="ARBA" id="ARBA00023136"/>
    </source>
</evidence>
<dbReference type="SMART" id="SM00382">
    <property type="entry name" value="AAA"/>
    <property type="match status" value="1"/>
</dbReference>
<dbReference type="AlphaFoldDB" id="A0A291TBP3"/>
<evidence type="ECO:0000313" key="9">
    <source>
        <dbReference type="EMBL" id="ATL90562.1"/>
    </source>
</evidence>
<dbReference type="PROSITE" id="PS50893">
    <property type="entry name" value="ABC_TRANSPORTER_2"/>
    <property type="match status" value="1"/>
</dbReference>
<dbReference type="Gene3D" id="1.20.1560.10">
    <property type="entry name" value="ABC transporter type 1, transmembrane domain"/>
    <property type="match status" value="1"/>
</dbReference>
<keyword evidence="2 7" id="KW-0812">Transmembrane</keyword>
<dbReference type="PANTHER" id="PTHR24221:SF646">
    <property type="entry name" value="HAEMOLYSIN SECRETION ATP-BINDING PROTEIN"/>
    <property type="match status" value="1"/>
</dbReference>
<keyword evidence="5 7" id="KW-1133">Transmembrane helix</keyword>
<name>A0A291TBP3_9FIRM</name>
<dbReference type="PANTHER" id="PTHR24221">
    <property type="entry name" value="ATP-BINDING CASSETTE SUB-FAMILY B"/>
    <property type="match status" value="1"/>
</dbReference>
<evidence type="ECO:0000256" key="1">
    <source>
        <dbReference type="ARBA" id="ARBA00004651"/>
    </source>
</evidence>
<feature type="domain" description="ABC transporter" evidence="8">
    <location>
        <begin position="401"/>
        <end position="640"/>
    </location>
</feature>
<evidence type="ECO:0000313" key="10">
    <source>
        <dbReference type="Proteomes" id="UP000223709"/>
    </source>
</evidence>
<dbReference type="GO" id="GO:0034040">
    <property type="term" value="F:ATPase-coupled lipid transmembrane transporter activity"/>
    <property type="evidence" value="ECO:0007669"/>
    <property type="project" value="TreeGrafter"/>
</dbReference>
<keyword evidence="3" id="KW-0547">Nucleotide-binding</keyword>
<keyword evidence="4" id="KW-0067">ATP-binding</keyword>
<evidence type="ECO:0000256" key="7">
    <source>
        <dbReference type="SAM" id="Phobius"/>
    </source>
</evidence>
<keyword evidence="6 7" id="KW-0472">Membrane</keyword>
<organism evidence="9 10">
    <name type="scientific">Faecalibacterium prausnitzii</name>
    <dbReference type="NCBI Taxonomy" id="853"/>
    <lineage>
        <taxon>Bacteria</taxon>
        <taxon>Bacillati</taxon>
        <taxon>Bacillota</taxon>
        <taxon>Clostridia</taxon>
        <taxon>Eubacteriales</taxon>
        <taxon>Oscillospiraceae</taxon>
        <taxon>Faecalibacterium</taxon>
    </lineage>
</organism>
<dbReference type="GO" id="GO:0005524">
    <property type="term" value="F:ATP binding"/>
    <property type="evidence" value="ECO:0007669"/>
    <property type="project" value="UniProtKB-KW"/>
</dbReference>
<gene>
    <name evidence="9" type="ORF">CRH10_09755</name>
</gene>
<protein>
    <submittedName>
        <fullName evidence="9">ABC transporter permease</fullName>
    </submittedName>
</protein>
<dbReference type="Gene3D" id="3.40.50.300">
    <property type="entry name" value="P-loop containing nucleotide triphosphate hydrolases"/>
    <property type="match status" value="1"/>
</dbReference>
<dbReference type="InterPro" id="IPR039421">
    <property type="entry name" value="Type_1_exporter"/>
</dbReference>
<evidence type="ECO:0000256" key="4">
    <source>
        <dbReference type="ARBA" id="ARBA00022840"/>
    </source>
</evidence>
<dbReference type="GO" id="GO:0005886">
    <property type="term" value="C:plasma membrane"/>
    <property type="evidence" value="ECO:0007669"/>
    <property type="project" value="UniProtKB-SubCell"/>
</dbReference>